<evidence type="ECO:0000256" key="3">
    <source>
        <dbReference type="HAMAP-Rule" id="MF_02071"/>
    </source>
</evidence>
<feature type="domain" description="LysM" evidence="5">
    <location>
        <begin position="13"/>
        <end position="58"/>
    </location>
</feature>
<dbReference type="GO" id="GO:0000270">
    <property type="term" value="P:peptidoglycan metabolic process"/>
    <property type="evidence" value="ECO:0007669"/>
    <property type="project" value="UniProtKB-UniRule"/>
</dbReference>
<dbReference type="CDD" id="cd22268">
    <property type="entry name" value="DPBB_RlpA-like"/>
    <property type="match status" value="1"/>
</dbReference>
<evidence type="ECO:0000256" key="4">
    <source>
        <dbReference type="RuleBase" id="RU003495"/>
    </source>
</evidence>
<dbReference type="CDD" id="cd00118">
    <property type="entry name" value="LysM"/>
    <property type="match status" value="1"/>
</dbReference>
<dbReference type="Gene3D" id="2.40.40.10">
    <property type="entry name" value="RlpA-like domain"/>
    <property type="match status" value="1"/>
</dbReference>
<reference evidence="6 7" key="1">
    <citation type="journal article" date="2016" name="Nat. Commun.">
        <title>Thousands of microbial genomes shed light on interconnected biogeochemical processes in an aquifer system.</title>
        <authorList>
            <person name="Anantharaman K."/>
            <person name="Brown C.T."/>
            <person name="Hug L.A."/>
            <person name="Sharon I."/>
            <person name="Castelle C.J."/>
            <person name="Probst A.J."/>
            <person name="Thomas B.C."/>
            <person name="Singh A."/>
            <person name="Wilkins M.J."/>
            <person name="Karaoz U."/>
            <person name="Brodie E.L."/>
            <person name="Williams K.H."/>
            <person name="Hubbard S.S."/>
            <person name="Banfield J.F."/>
        </authorList>
    </citation>
    <scope>NUCLEOTIDE SEQUENCE [LARGE SCALE GENOMIC DNA]</scope>
</reference>
<dbReference type="PANTHER" id="PTHR34183">
    <property type="entry name" value="ENDOLYTIC PEPTIDOGLYCAN TRANSGLYCOSYLASE RLPA"/>
    <property type="match status" value="1"/>
</dbReference>
<dbReference type="InterPro" id="IPR012997">
    <property type="entry name" value="RplA"/>
</dbReference>
<dbReference type="PANTHER" id="PTHR34183:SF1">
    <property type="entry name" value="ENDOLYTIC PEPTIDOGLYCAN TRANSGLYCOSYLASE RLPA"/>
    <property type="match status" value="1"/>
</dbReference>
<evidence type="ECO:0000313" key="7">
    <source>
        <dbReference type="Proteomes" id="UP000186670"/>
    </source>
</evidence>
<accession>A0A1F5ELL0</accession>
<dbReference type="Pfam" id="PF03330">
    <property type="entry name" value="DPBB_1"/>
    <property type="match status" value="1"/>
</dbReference>
<dbReference type="Gene3D" id="3.10.350.10">
    <property type="entry name" value="LysM domain"/>
    <property type="match status" value="1"/>
</dbReference>
<keyword evidence="2 3" id="KW-0961">Cell wall biogenesis/degradation</keyword>
<evidence type="ECO:0000313" key="6">
    <source>
        <dbReference type="EMBL" id="OGD68288.1"/>
    </source>
</evidence>
<evidence type="ECO:0000256" key="1">
    <source>
        <dbReference type="ARBA" id="ARBA00023239"/>
    </source>
</evidence>
<dbReference type="AlphaFoldDB" id="A0A1F5ELL0"/>
<dbReference type="HAMAP" id="MF_02071">
    <property type="entry name" value="RlpA"/>
    <property type="match status" value="1"/>
</dbReference>
<dbReference type="GO" id="GO:0071555">
    <property type="term" value="P:cell wall organization"/>
    <property type="evidence" value="ECO:0007669"/>
    <property type="project" value="UniProtKB-KW"/>
</dbReference>
<gene>
    <name evidence="3" type="primary">rlpA</name>
    <name evidence="6" type="ORF">A2811_01130</name>
</gene>
<sequence>MEGKTEQTQQGPKIHEVAKGNTLFSIAQRYAVSVEALKKANGFSRHRDTLYPRQLLVIPKTKYVDEQVLASWYGPGFHGRKMANGKRFDQNDPTVAAHKTLPLGTKLRVTSKDTGKSIVVEVQDRGPYIWGRELDLSMAAMRRIEPLQKGVVEVQIETIYPRG</sequence>
<dbReference type="InterPro" id="IPR036908">
    <property type="entry name" value="RlpA-like_sf"/>
</dbReference>
<dbReference type="SMART" id="SM00257">
    <property type="entry name" value="LysM"/>
    <property type="match status" value="1"/>
</dbReference>
<evidence type="ECO:0000256" key="2">
    <source>
        <dbReference type="ARBA" id="ARBA00023316"/>
    </source>
</evidence>
<comment type="function">
    <text evidence="3">Lytic transglycosylase with a strong preference for naked glycan strands that lack stem peptides.</text>
</comment>
<dbReference type="PROSITE" id="PS51782">
    <property type="entry name" value="LYSM"/>
    <property type="match status" value="1"/>
</dbReference>
<dbReference type="SUPFAM" id="SSF50685">
    <property type="entry name" value="Barwin-like endoglucanases"/>
    <property type="match status" value="1"/>
</dbReference>
<dbReference type="InterPro" id="IPR034718">
    <property type="entry name" value="RlpA"/>
</dbReference>
<keyword evidence="1 3" id="KW-0456">Lyase</keyword>
<comment type="caution">
    <text evidence="6">The sequence shown here is derived from an EMBL/GenBank/DDBJ whole genome shotgun (WGS) entry which is preliminary data.</text>
</comment>
<dbReference type="EMBL" id="MEZZ01000036">
    <property type="protein sequence ID" value="OGD68288.1"/>
    <property type="molecule type" value="Genomic_DNA"/>
</dbReference>
<protein>
    <recommendedName>
        <fullName evidence="3">Probable endolytic peptidoglycan transglycosylase RlpA</fullName>
        <ecNumber evidence="3">4.2.2.-</ecNumber>
    </recommendedName>
</protein>
<dbReference type="GO" id="GO:0008932">
    <property type="term" value="F:lytic endotransglycosylase activity"/>
    <property type="evidence" value="ECO:0007669"/>
    <property type="project" value="UniProtKB-UniRule"/>
</dbReference>
<evidence type="ECO:0000259" key="5">
    <source>
        <dbReference type="PROSITE" id="PS51782"/>
    </source>
</evidence>
<proteinExistence type="inferred from homology"/>
<dbReference type="InterPro" id="IPR018392">
    <property type="entry name" value="LysM"/>
</dbReference>
<dbReference type="Pfam" id="PF01476">
    <property type="entry name" value="LysM"/>
    <property type="match status" value="1"/>
</dbReference>
<organism evidence="6 7">
    <name type="scientific">Candidatus Campbellbacteria bacterium RIFCSPHIGHO2_01_FULL_34_10</name>
    <dbReference type="NCBI Taxonomy" id="1797577"/>
    <lineage>
        <taxon>Bacteria</taxon>
        <taxon>Candidatus Campbelliibacteriota</taxon>
    </lineage>
</organism>
<dbReference type="SUPFAM" id="SSF54106">
    <property type="entry name" value="LysM domain"/>
    <property type="match status" value="1"/>
</dbReference>
<dbReference type="NCBIfam" id="TIGR00413">
    <property type="entry name" value="rlpA"/>
    <property type="match status" value="1"/>
</dbReference>
<dbReference type="InterPro" id="IPR036779">
    <property type="entry name" value="LysM_dom_sf"/>
</dbReference>
<dbReference type="Proteomes" id="UP000186670">
    <property type="component" value="Unassembled WGS sequence"/>
</dbReference>
<comment type="similarity">
    <text evidence="3 4">Belongs to the RlpA family.</text>
</comment>
<dbReference type="InterPro" id="IPR009009">
    <property type="entry name" value="RlpA-like_DPBB"/>
</dbReference>
<name>A0A1F5ELL0_9BACT</name>
<dbReference type="EC" id="4.2.2.-" evidence="3"/>